<reference evidence="3" key="1">
    <citation type="journal article" date="2014" name="Front. Microbiol.">
        <title>High frequency of phylogenetically diverse reductive dehalogenase-homologous genes in deep subseafloor sedimentary metagenomes.</title>
        <authorList>
            <person name="Kawai M."/>
            <person name="Futagami T."/>
            <person name="Toyoda A."/>
            <person name="Takaki Y."/>
            <person name="Nishi S."/>
            <person name="Hori S."/>
            <person name="Arai W."/>
            <person name="Tsubouchi T."/>
            <person name="Morono Y."/>
            <person name="Uchiyama I."/>
            <person name="Ito T."/>
            <person name="Fujiyama A."/>
            <person name="Inagaki F."/>
            <person name="Takami H."/>
        </authorList>
    </citation>
    <scope>NUCLEOTIDE SEQUENCE</scope>
    <source>
        <strain evidence="3">Expedition CK06-06</strain>
    </source>
</reference>
<organism evidence="3">
    <name type="scientific">marine sediment metagenome</name>
    <dbReference type="NCBI Taxonomy" id="412755"/>
    <lineage>
        <taxon>unclassified sequences</taxon>
        <taxon>metagenomes</taxon>
        <taxon>ecological metagenomes</taxon>
    </lineage>
</organism>
<dbReference type="SUPFAM" id="SSF54995">
    <property type="entry name" value="Ribosomal protein S6"/>
    <property type="match status" value="1"/>
</dbReference>
<evidence type="ECO:0000256" key="1">
    <source>
        <dbReference type="ARBA" id="ARBA00009512"/>
    </source>
</evidence>
<feature type="compositionally biased region" description="Basic and acidic residues" evidence="2">
    <location>
        <begin position="91"/>
        <end position="144"/>
    </location>
</feature>
<evidence type="ECO:0008006" key="4">
    <source>
        <dbReference type="Google" id="ProtNLM"/>
    </source>
</evidence>
<evidence type="ECO:0000256" key="2">
    <source>
        <dbReference type="SAM" id="MobiDB-lite"/>
    </source>
</evidence>
<dbReference type="AlphaFoldDB" id="X0YX97"/>
<dbReference type="HAMAP" id="MF_00360">
    <property type="entry name" value="Ribosomal_bS6"/>
    <property type="match status" value="1"/>
</dbReference>
<name>X0YX97_9ZZZZ</name>
<dbReference type="InterPro" id="IPR014717">
    <property type="entry name" value="Transl_elong_EF1B/ribsomal_bS6"/>
</dbReference>
<dbReference type="GO" id="GO:0006412">
    <property type="term" value="P:translation"/>
    <property type="evidence" value="ECO:0007669"/>
    <property type="project" value="InterPro"/>
</dbReference>
<dbReference type="InterPro" id="IPR035980">
    <property type="entry name" value="Ribosomal_bS6_sf"/>
</dbReference>
<dbReference type="InterPro" id="IPR000529">
    <property type="entry name" value="Ribosomal_bS6"/>
</dbReference>
<accession>X0YX97</accession>
<comment type="caution">
    <text evidence="3">The sequence shown here is derived from an EMBL/GenBank/DDBJ whole genome shotgun (WGS) entry which is preliminary data.</text>
</comment>
<dbReference type="PANTHER" id="PTHR21011">
    <property type="entry name" value="MITOCHONDRIAL 28S RIBOSOMAL PROTEIN S6"/>
    <property type="match status" value="1"/>
</dbReference>
<evidence type="ECO:0000313" key="3">
    <source>
        <dbReference type="EMBL" id="GAG60870.1"/>
    </source>
</evidence>
<dbReference type="Gene3D" id="3.30.70.60">
    <property type="match status" value="1"/>
</dbReference>
<dbReference type="GO" id="GO:0005737">
    <property type="term" value="C:cytoplasm"/>
    <property type="evidence" value="ECO:0007669"/>
    <property type="project" value="UniProtKB-ARBA"/>
</dbReference>
<dbReference type="InterPro" id="IPR020814">
    <property type="entry name" value="Ribosomal_S6_plastid/chlpt"/>
</dbReference>
<sequence length="161" mass="18884">MRIYETAFLIAPNLSEEDTEKLIQQMADVIPAKKGKMIHVDKWGKRKLAYQIKKFEAAYYVFFLYKGEADIPSELERRFKQNEAVIRYLTVKKEEGEEKTTPPKKETPKAKETVETKPEPEKVETKPEPEKVETKPEPEVDLKPEKKKKPSKEKSEEEEEK</sequence>
<protein>
    <recommendedName>
        <fullName evidence="4">30S ribosomal protein S6</fullName>
    </recommendedName>
</protein>
<dbReference type="NCBIfam" id="TIGR00166">
    <property type="entry name" value="S6"/>
    <property type="match status" value="1"/>
</dbReference>
<proteinExistence type="inferred from homology"/>
<dbReference type="EMBL" id="BART01007634">
    <property type="protein sequence ID" value="GAG60870.1"/>
    <property type="molecule type" value="Genomic_DNA"/>
</dbReference>
<dbReference type="PANTHER" id="PTHR21011:SF1">
    <property type="entry name" value="SMALL RIBOSOMAL SUBUNIT PROTEIN BS6M"/>
    <property type="match status" value="1"/>
</dbReference>
<dbReference type="Pfam" id="PF01250">
    <property type="entry name" value="Ribosomal_S6"/>
    <property type="match status" value="1"/>
</dbReference>
<dbReference type="GO" id="GO:0070181">
    <property type="term" value="F:small ribosomal subunit rRNA binding"/>
    <property type="evidence" value="ECO:0007669"/>
    <property type="project" value="TreeGrafter"/>
</dbReference>
<feature type="region of interest" description="Disordered" evidence="2">
    <location>
        <begin position="90"/>
        <end position="161"/>
    </location>
</feature>
<dbReference type="GO" id="GO:0003735">
    <property type="term" value="F:structural constituent of ribosome"/>
    <property type="evidence" value="ECO:0007669"/>
    <property type="project" value="InterPro"/>
</dbReference>
<dbReference type="GO" id="GO:0005840">
    <property type="term" value="C:ribosome"/>
    <property type="evidence" value="ECO:0007669"/>
    <property type="project" value="InterPro"/>
</dbReference>
<comment type="similarity">
    <text evidence="1">Belongs to the bacterial ribosomal protein bS6 family.</text>
</comment>
<dbReference type="CDD" id="cd00473">
    <property type="entry name" value="bS6"/>
    <property type="match status" value="1"/>
</dbReference>
<gene>
    <name evidence="3" type="ORF">S01H4_17346</name>
</gene>